<protein>
    <submittedName>
        <fullName evidence="1">Carbonate dehydratase</fullName>
        <ecNumber evidence="1">4.2.1.1</ecNumber>
    </submittedName>
</protein>
<dbReference type="InterPro" id="IPR011004">
    <property type="entry name" value="Trimer_LpxA-like_sf"/>
</dbReference>
<keyword evidence="1" id="KW-0456">Lyase</keyword>
<name>A0A060HSC1_9ARCH</name>
<dbReference type="KEGG" id="nvn:NVIE_017960"/>
<dbReference type="Gene3D" id="2.160.10.10">
    <property type="entry name" value="Hexapeptide repeat proteins"/>
    <property type="match status" value="1"/>
</dbReference>
<dbReference type="PANTHER" id="PTHR43360">
    <property type="entry name" value="CARBON DIOXIDE CONCENTRATING MECHANISM PROTEIN CCMM"/>
    <property type="match status" value="1"/>
</dbReference>
<dbReference type="RefSeq" id="WP_075054917.1">
    <property type="nucleotide sequence ID" value="NZ_CP007536.1"/>
</dbReference>
<dbReference type="OrthoDB" id="10940at2157"/>
<dbReference type="Proteomes" id="UP000027093">
    <property type="component" value="Chromosome"/>
</dbReference>
<evidence type="ECO:0000313" key="1">
    <source>
        <dbReference type="EMBL" id="AIC16057.1"/>
    </source>
</evidence>
<dbReference type="STRING" id="926571.NVIE_017960"/>
<dbReference type="SUPFAM" id="SSF51161">
    <property type="entry name" value="Trimeric LpxA-like enzymes"/>
    <property type="match status" value="1"/>
</dbReference>
<dbReference type="PANTHER" id="PTHR43360:SF1">
    <property type="entry name" value="CARBOXYSOME ASSEMBLY PROTEIN CCMM"/>
    <property type="match status" value="1"/>
</dbReference>
<dbReference type="InterPro" id="IPR052265">
    <property type="entry name" value="Gamma-CA"/>
</dbReference>
<dbReference type="EC" id="4.2.1.1" evidence="1"/>
<dbReference type="AlphaFoldDB" id="A0A060HSC1"/>
<dbReference type="HOGENOM" id="CLU_064827_3_0_2"/>
<evidence type="ECO:0000313" key="2">
    <source>
        <dbReference type="Proteomes" id="UP000027093"/>
    </source>
</evidence>
<sequence>MKYANVVSTVAVAAALLALAVALVQPSHQQTTAVNNNNLGRVRPSWPPNVHANVRTDFNPEISTPQISDTAFIHPFAVVIGDCHIGKMVMVAPTAVCRGDEGTPIHVGDYSNMQDGVVIHALETTENGTIIDGRRFTSDGIRLAGKDGGDDGAFSEGYAVWVGDRTSLAHGAMIHGPAWIGNDTFVGMEAMIFNAKIGNNVAVGVSSTITGGVAIPDGRFVPPGSVITTQEQADSLPSRIGSPYEDTNKAVIHVNENLAEGYDGLGLEELARQREAQMEEGMMETAGNSSGGS</sequence>
<gene>
    <name evidence="1" type="ORF">NVIE_017960</name>
</gene>
<keyword evidence="2" id="KW-1185">Reference proteome</keyword>
<accession>A0A060HSC1</accession>
<dbReference type="EMBL" id="CP007536">
    <property type="protein sequence ID" value="AIC16057.1"/>
    <property type="molecule type" value="Genomic_DNA"/>
</dbReference>
<organism evidence="1 2">
    <name type="scientific">Nitrososphaera viennensis EN76</name>
    <dbReference type="NCBI Taxonomy" id="926571"/>
    <lineage>
        <taxon>Archaea</taxon>
        <taxon>Nitrososphaerota</taxon>
        <taxon>Nitrososphaeria</taxon>
        <taxon>Nitrososphaerales</taxon>
        <taxon>Nitrososphaeraceae</taxon>
        <taxon>Nitrososphaera</taxon>
    </lineage>
</organism>
<proteinExistence type="predicted"/>
<reference evidence="1 2" key="1">
    <citation type="journal article" date="2014" name="Int. J. Syst. Evol. Microbiol.">
        <title>Nitrososphaera viennensis gen. nov., sp. nov., an aerobic and mesophilic, ammonia-oxidizing archaeon from soil and a member of the archaeal phylum Thaumarchaeota.</title>
        <authorList>
            <person name="Stieglmeier M."/>
            <person name="Klingl A."/>
            <person name="Alves R.J."/>
            <person name="Rittmann S.K."/>
            <person name="Melcher M."/>
            <person name="Leisch N."/>
            <person name="Schleper C."/>
        </authorList>
    </citation>
    <scope>NUCLEOTIDE SEQUENCE [LARGE SCALE GENOMIC DNA]</scope>
    <source>
        <strain evidence="1">EN76</strain>
    </source>
</reference>
<dbReference type="GeneID" id="74947060"/>
<dbReference type="GO" id="GO:0004089">
    <property type="term" value="F:carbonate dehydratase activity"/>
    <property type="evidence" value="ECO:0007669"/>
    <property type="project" value="UniProtKB-EC"/>
</dbReference>